<organism evidence="1 2">
    <name type="scientific">Hyphomonas oceanitis SCH89</name>
    <dbReference type="NCBI Taxonomy" id="1280953"/>
    <lineage>
        <taxon>Bacteria</taxon>
        <taxon>Pseudomonadati</taxon>
        <taxon>Pseudomonadota</taxon>
        <taxon>Alphaproteobacteria</taxon>
        <taxon>Hyphomonadales</taxon>
        <taxon>Hyphomonadaceae</taxon>
        <taxon>Hyphomonas</taxon>
    </lineage>
</organism>
<dbReference type="RefSeq" id="WP_035540836.1">
    <property type="nucleotide sequence ID" value="NZ_ARYL01000036.1"/>
</dbReference>
<gene>
    <name evidence="1" type="ORF">HOC_17179</name>
</gene>
<name>A0A059G2Q0_9PROT</name>
<evidence type="ECO:0000313" key="1">
    <source>
        <dbReference type="EMBL" id="KDA01086.1"/>
    </source>
</evidence>
<dbReference type="PATRIC" id="fig|1280953.3.peg.3442"/>
<dbReference type="AlphaFoldDB" id="A0A059G2Q0"/>
<dbReference type="Proteomes" id="UP000024942">
    <property type="component" value="Unassembled WGS sequence"/>
</dbReference>
<evidence type="ECO:0000313" key="2">
    <source>
        <dbReference type="Proteomes" id="UP000024942"/>
    </source>
</evidence>
<dbReference type="OrthoDB" id="7618701at2"/>
<accession>A0A059G2Q0</accession>
<keyword evidence="2" id="KW-1185">Reference proteome</keyword>
<comment type="caution">
    <text evidence="1">The sequence shown here is derived from an EMBL/GenBank/DDBJ whole genome shotgun (WGS) entry which is preliminary data.</text>
</comment>
<sequence>MTHRILAPIKSFALSAALRVAAGRFKTLEATAPEPRIRSFAPEDMSDDWMFEGRVTPVSADAHVFSREMSRVSGALSGLRSLLTQISAHAPVYDAIPEEAPFGALVGDAFLFDGEPMAASYGPAPTEDAYLFEDAPMYMPAATRRGSEGVSRVA</sequence>
<proteinExistence type="predicted"/>
<reference evidence="1 2" key="1">
    <citation type="journal article" date="2014" name="Antonie Van Leeuwenhoek">
        <title>Hyphomonas beringensis sp. nov. and Hyphomonas chukchiensis sp. nov., isolated from surface seawater of the Bering Sea and Chukchi Sea.</title>
        <authorList>
            <person name="Li C."/>
            <person name="Lai Q."/>
            <person name="Li G."/>
            <person name="Dong C."/>
            <person name="Wang J."/>
            <person name="Liao Y."/>
            <person name="Shao Z."/>
        </authorList>
    </citation>
    <scope>NUCLEOTIDE SEQUENCE [LARGE SCALE GENOMIC DNA]</scope>
    <source>
        <strain evidence="1 2">SCH89</strain>
    </source>
</reference>
<protein>
    <submittedName>
        <fullName evidence="1">Uncharacterized protein</fullName>
    </submittedName>
</protein>
<dbReference type="STRING" id="1280953.HOC_17179"/>
<dbReference type="EMBL" id="ARYL01000036">
    <property type="protein sequence ID" value="KDA01086.1"/>
    <property type="molecule type" value="Genomic_DNA"/>
</dbReference>